<dbReference type="InterPro" id="IPR000488">
    <property type="entry name" value="Death_dom"/>
</dbReference>
<proteinExistence type="predicted"/>
<dbReference type="InterPro" id="IPR050952">
    <property type="entry name" value="TRIM-NHL_E3_ligases"/>
</dbReference>
<evidence type="ECO:0000313" key="6">
    <source>
        <dbReference type="EMBL" id="EEN63650.1"/>
    </source>
</evidence>
<feature type="repeat" description="NHL" evidence="2">
    <location>
        <begin position="708"/>
        <end position="732"/>
    </location>
</feature>
<dbReference type="SUPFAM" id="SSF101898">
    <property type="entry name" value="NHL repeat"/>
    <property type="match status" value="1"/>
</dbReference>
<dbReference type="PROSITE" id="PS50017">
    <property type="entry name" value="DEATH_DOMAIN"/>
    <property type="match status" value="1"/>
</dbReference>
<evidence type="ECO:0000256" key="2">
    <source>
        <dbReference type="PROSITE-ProRule" id="PRU00504"/>
    </source>
</evidence>
<feature type="coiled-coil region" evidence="3">
    <location>
        <begin position="350"/>
        <end position="377"/>
    </location>
</feature>
<gene>
    <name evidence="6" type="ORF">BRAFLDRAFT_84671</name>
</gene>
<dbReference type="eggNOG" id="KOG2177">
    <property type="taxonomic scope" value="Eukaryota"/>
</dbReference>
<dbReference type="SUPFAM" id="SSF47986">
    <property type="entry name" value="DEATH domain"/>
    <property type="match status" value="1"/>
</dbReference>
<dbReference type="FunFam" id="1.10.533.10:FF:000095">
    <property type="entry name" value="Predicted protein"/>
    <property type="match status" value="1"/>
</dbReference>
<accession>C3Y7Z5</accession>
<evidence type="ECO:0000256" key="3">
    <source>
        <dbReference type="SAM" id="Coils"/>
    </source>
</evidence>
<evidence type="ECO:0000259" key="5">
    <source>
        <dbReference type="PROSITE" id="PS50017"/>
    </source>
</evidence>
<dbReference type="GO" id="GO:0007165">
    <property type="term" value="P:signal transduction"/>
    <property type="evidence" value="ECO:0007669"/>
    <property type="project" value="InterPro"/>
</dbReference>
<dbReference type="InterPro" id="IPR011042">
    <property type="entry name" value="6-blade_b-propeller_TolB-like"/>
</dbReference>
<protein>
    <recommendedName>
        <fullName evidence="5">Death domain-containing protein</fullName>
    </recommendedName>
</protein>
<dbReference type="Pfam" id="PF01436">
    <property type="entry name" value="NHL"/>
    <property type="match status" value="2"/>
</dbReference>
<keyword evidence="3" id="KW-0175">Coiled coil</keyword>
<keyword evidence="1" id="KW-0677">Repeat</keyword>
<name>C3Y7Z5_BRAFL</name>
<dbReference type="InterPro" id="IPR001258">
    <property type="entry name" value="NHL_repeat"/>
</dbReference>
<evidence type="ECO:0000256" key="1">
    <source>
        <dbReference type="ARBA" id="ARBA00022737"/>
    </source>
</evidence>
<feature type="region of interest" description="Disordered" evidence="4">
    <location>
        <begin position="620"/>
        <end position="644"/>
    </location>
</feature>
<reference evidence="6" key="1">
    <citation type="journal article" date="2008" name="Nature">
        <title>The amphioxus genome and the evolution of the chordate karyotype.</title>
        <authorList>
            <consortium name="US DOE Joint Genome Institute (JGI-PGF)"/>
            <person name="Putnam N.H."/>
            <person name="Butts T."/>
            <person name="Ferrier D.E.K."/>
            <person name="Furlong R.F."/>
            <person name="Hellsten U."/>
            <person name="Kawashima T."/>
            <person name="Robinson-Rechavi M."/>
            <person name="Shoguchi E."/>
            <person name="Terry A."/>
            <person name="Yu J.-K."/>
            <person name="Benito-Gutierrez E.L."/>
            <person name="Dubchak I."/>
            <person name="Garcia-Fernandez J."/>
            <person name="Gibson-Brown J.J."/>
            <person name="Grigoriev I.V."/>
            <person name="Horton A.C."/>
            <person name="de Jong P.J."/>
            <person name="Jurka J."/>
            <person name="Kapitonov V.V."/>
            <person name="Kohara Y."/>
            <person name="Kuroki Y."/>
            <person name="Lindquist E."/>
            <person name="Lucas S."/>
            <person name="Osoegawa K."/>
            <person name="Pennacchio L.A."/>
            <person name="Salamov A.A."/>
            <person name="Satou Y."/>
            <person name="Sauka-Spengler T."/>
            <person name="Schmutz J."/>
            <person name="Shin-I T."/>
            <person name="Toyoda A."/>
            <person name="Bronner-Fraser M."/>
            <person name="Fujiyama A."/>
            <person name="Holland L.Z."/>
            <person name="Holland P.W.H."/>
            <person name="Satoh N."/>
            <person name="Rokhsar D.S."/>
        </authorList>
    </citation>
    <scope>NUCLEOTIDE SEQUENCE [LARGE SCALE GENOMIC DNA]</scope>
    <source>
        <strain evidence="6">S238N-H82</strain>
        <tissue evidence="6">Testes</tissue>
    </source>
</reference>
<dbReference type="InterPro" id="IPR011029">
    <property type="entry name" value="DEATH-like_dom_sf"/>
</dbReference>
<evidence type="ECO:0000256" key="4">
    <source>
        <dbReference type="SAM" id="MobiDB-lite"/>
    </source>
</evidence>
<dbReference type="Gene3D" id="2.120.10.30">
    <property type="entry name" value="TolB, C-terminal domain"/>
    <property type="match status" value="2"/>
</dbReference>
<sequence>MSKQGVKKYFSFIKNRVSSDWKDLAWHLGFETPDIDNLDGKHKDDKSRCMDLLQQWYKREGHAATIHVLMEALQDAELQHVVDSLKDKYQEVNEKPKSPTSSSEQQAIRKAEELHFPDQILPVHLQLGLMQTGDISKEHKEQIIERILELEKTLFTPEVLNDPVRYRKVRKLFIKHKALLRRALKGSVILLLTFLRQTDVDRFYHNHYRVGEGSLSQQLSHILISEHLQDKVKGAQLIVRLQVKHEDYVRVRGRLGRVDNLLALPPPSTHVDHSRLSSLDLAVTVREGKPRTEDITTLYREVQSAVQTTKEKSKQEVKVPGQVLRGRKGNALRREGKMLKEEDEKPQKLILELKEKFQQLKETNKSKDARIKELLAANQTVEEGSQEKDPVKKKDTRLEHATSVDDNPAILPPPSIPEDREIGKNVEAKTEALQTAKQLVGSGSQQIKDPLQLMSDTHSVETSEATNTGQAFQSHGKDVATNVGLSRVRQPWVRKARFGGEGSGSGEFMGPYGVAVSQANEVYIADSGNSRIQVFTMDGVYIREFTTTLPGETGGKFRPSGVAVDRNGNLWVVGDGHGVQYFRDGTCLGQMFVLKFKFFHGKTVYMYMAKGQVTVTEYDHDGQNDDGLQGSGHRSPESWSVDEKGNIQARELEGDVKFGNKGSGESQLKTRQGICVDGMGNVIVANYCGRNGDVKMMFDLCDISGMGCPWAVAVSPSGDVVVTDVNNHTVSVWTH</sequence>
<dbReference type="FunFam" id="2.120.10.30:FF:000205">
    <property type="entry name" value="Uncharacterized protein"/>
    <property type="match status" value="1"/>
</dbReference>
<dbReference type="Gene3D" id="1.10.533.10">
    <property type="entry name" value="Death Domain, Fas"/>
    <property type="match status" value="1"/>
</dbReference>
<dbReference type="EMBL" id="GG666490">
    <property type="protein sequence ID" value="EEN63650.1"/>
    <property type="molecule type" value="Genomic_DNA"/>
</dbReference>
<feature type="repeat" description="NHL" evidence="2">
    <location>
        <begin position="495"/>
        <end position="538"/>
    </location>
</feature>
<dbReference type="SMART" id="SM00005">
    <property type="entry name" value="DEATH"/>
    <property type="match status" value="1"/>
</dbReference>
<dbReference type="AlphaFoldDB" id="C3Y7Z5"/>
<dbReference type="PANTHER" id="PTHR24104">
    <property type="entry name" value="E3 UBIQUITIN-PROTEIN LIGASE NHLRC1-RELATED"/>
    <property type="match status" value="1"/>
</dbReference>
<dbReference type="Pfam" id="PF00531">
    <property type="entry name" value="Death"/>
    <property type="match status" value="1"/>
</dbReference>
<dbReference type="InParanoid" id="C3Y7Z5"/>
<dbReference type="CDD" id="cd01670">
    <property type="entry name" value="Death"/>
    <property type="match status" value="1"/>
</dbReference>
<organism>
    <name type="scientific">Branchiostoma floridae</name>
    <name type="common">Florida lancelet</name>
    <name type="synonym">Amphioxus</name>
    <dbReference type="NCBI Taxonomy" id="7739"/>
    <lineage>
        <taxon>Eukaryota</taxon>
        <taxon>Metazoa</taxon>
        <taxon>Chordata</taxon>
        <taxon>Cephalochordata</taxon>
        <taxon>Leptocardii</taxon>
        <taxon>Amphioxiformes</taxon>
        <taxon>Branchiostomatidae</taxon>
        <taxon>Branchiostoma</taxon>
    </lineage>
</organism>
<dbReference type="PANTHER" id="PTHR24104:SF50">
    <property type="entry name" value="SMP-30_GLUCONOLACTONASE_LRE-LIKE REGION DOMAIN-CONTAINING PROTEIN"/>
    <property type="match status" value="1"/>
</dbReference>
<dbReference type="PROSITE" id="PS51125">
    <property type="entry name" value="NHL"/>
    <property type="match status" value="2"/>
</dbReference>
<feature type="compositionally biased region" description="Basic and acidic residues" evidence="4">
    <location>
        <begin position="385"/>
        <end position="403"/>
    </location>
</feature>
<feature type="domain" description="Death" evidence="5">
    <location>
        <begin position="6"/>
        <end position="89"/>
    </location>
</feature>
<feature type="region of interest" description="Disordered" evidence="4">
    <location>
        <begin position="378"/>
        <end position="420"/>
    </location>
</feature>